<evidence type="ECO:0008006" key="4">
    <source>
        <dbReference type="Google" id="ProtNLM"/>
    </source>
</evidence>
<evidence type="ECO:0000313" key="2">
    <source>
        <dbReference type="EMBL" id="OHA33745.1"/>
    </source>
</evidence>
<organism evidence="2 3">
    <name type="scientific">Candidatus Taylorbacteria bacterium RIFCSPLOWO2_01_FULL_45_15b</name>
    <dbReference type="NCBI Taxonomy" id="1802319"/>
    <lineage>
        <taxon>Bacteria</taxon>
        <taxon>Candidatus Tayloriibacteriota</taxon>
    </lineage>
</organism>
<feature type="transmembrane region" description="Helical" evidence="1">
    <location>
        <begin position="16"/>
        <end position="39"/>
    </location>
</feature>
<name>A0A1G2NCA8_9BACT</name>
<comment type="caution">
    <text evidence="2">The sequence shown here is derived from an EMBL/GenBank/DDBJ whole genome shotgun (WGS) entry which is preliminary data.</text>
</comment>
<proteinExistence type="predicted"/>
<dbReference type="EMBL" id="MHRX01000025">
    <property type="protein sequence ID" value="OHA33745.1"/>
    <property type="molecule type" value="Genomic_DNA"/>
</dbReference>
<evidence type="ECO:0000313" key="3">
    <source>
        <dbReference type="Proteomes" id="UP000176221"/>
    </source>
</evidence>
<keyword evidence="1" id="KW-0472">Membrane</keyword>
<gene>
    <name evidence="2" type="ORF">A2928_02575</name>
</gene>
<dbReference type="Proteomes" id="UP000176221">
    <property type="component" value="Unassembled WGS sequence"/>
</dbReference>
<protein>
    <recommendedName>
        <fullName evidence="4">Type II secretion system protein GspI C-terminal domain-containing protein</fullName>
    </recommendedName>
</protein>
<dbReference type="AlphaFoldDB" id="A0A1G2NCA8"/>
<accession>A0A1G2NCA8</accession>
<keyword evidence="1" id="KW-1133">Transmembrane helix</keyword>
<dbReference type="STRING" id="1802319.A2928_02575"/>
<evidence type="ECO:0000256" key="1">
    <source>
        <dbReference type="SAM" id="Phobius"/>
    </source>
</evidence>
<keyword evidence="1" id="KW-0812">Transmembrane</keyword>
<sequence length="201" mass="22202">MNFTIRQKNNKTTKNGFTLVETFVAIFILTFSIAGPVTIAQKGLSSSFFAKDRIIAAYLAQDVVEWIREARDTIALQGYDENPATAWLTKDQGAGATDIAMNCVGADKWCAIDTTKRFTVSGSALSCAGEAQCQFLKRDDANGGVYGYAVGVATQFRREANIVFQDSRNLSDEAVVTVKVHWKTGLFDRTYTLTETLLKWQ</sequence>
<reference evidence="2 3" key="1">
    <citation type="journal article" date="2016" name="Nat. Commun.">
        <title>Thousands of microbial genomes shed light on interconnected biogeochemical processes in an aquifer system.</title>
        <authorList>
            <person name="Anantharaman K."/>
            <person name="Brown C.T."/>
            <person name="Hug L.A."/>
            <person name="Sharon I."/>
            <person name="Castelle C.J."/>
            <person name="Probst A.J."/>
            <person name="Thomas B.C."/>
            <person name="Singh A."/>
            <person name="Wilkins M.J."/>
            <person name="Karaoz U."/>
            <person name="Brodie E.L."/>
            <person name="Williams K.H."/>
            <person name="Hubbard S.S."/>
            <person name="Banfield J.F."/>
        </authorList>
    </citation>
    <scope>NUCLEOTIDE SEQUENCE [LARGE SCALE GENOMIC DNA]</scope>
</reference>